<sequence>MNNELKSYFKLHFIVLIWGFTAILGLLIAIPAVEVVFYRTLLATAVLGILLAARRKQFAIGKYEIIKIVATGFIIAAHWILFFGAARVSTASVCLAGIATCSFWTSLIEPLMTNRKVKIYEVILGIVVMFGLYVIFRFEFQYALGITMAIISAMLASVFTVLNGKFTHRHNPYTITFYEMLGAFIGTAIFIPVYATYFSNTAFDLMPSGSDWFYLVILAGICTVYAFSASVKIQQVLSAFVVNLTVNLEPVYGIIIAFLIFGEKEEMSTGFYMGTFIILLSVLSYPLVNKLANRKALQSDTLR</sequence>
<accession>A0A934WWB8</accession>
<dbReference type="SUPFAM" id="SSF103481">
    <property type="entry name" value="Multidrug resistance efflux transporter EmrE"/>
    <property type="match status" value="1"/>
</dbReference>
<feature type="transmembrane region" description="Helical" evidence="6">
    <location>
        <begin position="212"/>
        <end position="228"/>
    </location>
</feature>
<feature type="domain" description="EamA" evidence="7">
    <location>
        <begin position="144"/>
        <end position="283"/>
    </location>
</feature>
<feature type="transmembrane region" description="Helical" evidence="6">
    <location>
        <begin position="175"/>
        <end position="197"/>
    </location>
</feature>
<evidence type="ECO:0000256" key="1">
    <source>
        <dbReference type="ARBA" id="ARBA00004651"/>
    </source>
</evidence>
<evidence type="ECO:0000313" key="8">
    <source>
        <dbReference type="EMBL" id="MBK6264035.1"/>
    </source>
</evidence>
<dbReference type="GO" id="GO:0005886">
    <property type="term" value="C:plasma membrane"/>
    <property type="evidence" value="ECO:0007669"/>
    <property type="project" value="UniProtKB-SubCell"/>
</dbReference>
<feature type="transmembrane region" description="Helical" evidence="6">
    <location>
        <begin position="88"/>
        <end position="107"/>
    </location>
</feature>
<dbReference type="InterPro" id="IPR050638">
    <property type="entry name" value="AA-Vitamin_Transporters"/>
</dbReference>
<dbReference type="RefSeq" id="WP_201429713.1">
    <property type="nucleotide sequence ID" value="NZ_JAEQBW010000001.1"/>
</dbReference>
<dbReference type="EMBL" id="JAEQBW010000001">
    <property type="protein sequence ID" value="MBK6264035.1"/>
    <property type="molecule type" value="Genomic_DNA"/>
</dbReference>
<comment type="subcellular location">
    <subcellularLocation>
        <location evidence="1">Cell membrane</location>
        <topology evidence="1">Multi-pass membrane protein</topology>
    </subcellularLocation>
</comment>
<keyword evidence="9" id="KW-1185">Reference proteome</keyword>
<evidence type="ECO:0000256" key="2">
    <source>
        <dbReference type="ARBA" id="ARBA00022475"/>
    </source>
</evidence>
<evidence type="ECO:0000256" key="3">
    <source>
        <dbReference type="ARBA" id="ARBA00022692"/>
    </source>
</evidence>
<feature type="transmembrane region" description="Helical" evidence="6">
    <location>
        <begin position="240"/>
        <end position="261"/>
    </location>
</feature>
<dbReference type="Pfam" id="PF00892">
    <property type="entry name" value="EamA"/>
    <property type="match status" value="2"/>
</dbReference>
<feature type="transmembrane region" description="Helical" evidence="6">
    <location>
        <begin position="267"/>
        <end position="288"/>
    </location>
</feature>
<name>A0A934WWB8_9BACT</name>
<feature type="domain" description="EamA" evidence="7">
    <location>
        <begin position="14"/>
        <end position="136"/>
    </location>
</feature>
<protein>
    <submittedName>
        <fullName evidence="8">DMT family transporter</fullName>
    </submittedName>
</protein>
<dbReference type="InterPro" id="IPR037185">
    <property type="entry name" value="EmrE-like"/>
</dbReference>
<proteinExistence type="predicted"/>
<reference evidence="8" key="1">
    <citation type="submission" date="2021-01" db="EMBL/GenBank/DDBJ databases">
        <title>Marivirga aurantiaca sp. nov., isolated from intertidal surface sediments.</title>
        <authorList>
            <person name="Zhang M."/>
        </authorList>
    </citation>
    <scope>NUCLEOTIDE SEQUENCE</scope>
    <source>
        <strain evidence="8">S37H4</strain>
    </source>
</reference>
<evidence type="ECO:0000259" key="7">
    <source>
        <dbReference type="Pfam" id="PF00892"/>
    </source>
</evidence>
<gene>
    <name evidence="8" type="ORF">JKA74_03215</name>
</gene>
<feature type="transmembrane region" description="Helical" evidence="6">
    <location>
        <begin position="119"/>
        <end position="136"/>
    </location>
</feature>
<dbReference type="InterPro" id="IPR000620">
    <property type="entry name" value="EamA_dom"/>
</dbReference>
<dbReference type="AlphaFoldDB" id="A0A934WWB8"/>
<keyword evidence="3 6" id="KW-0812">Transmembrane</keyword>
<evidence type="ECO:0000256" key="4">
    <source>
        <dbReference type="ARBA" id="ARBA00022989"/>
    </source>
</evidence>
<feature type="transmembrane region" description="Helical" evidence="6">
    <location>
        <begin position="36"/>
        <end position="53"/>
    </location>
</feature>
<feature type="transmembrane region" description="Helical" evidence="6">
    <location>
        <begin position="142"/>
        <end position="163"/>
    </location>
</feature>
<evidence type="ECO:0000256" key="6">
    <source>
        <dbReference type="SAM" id="Phobius"/>
    </source>
</evidence>
<dbReference type="PANTHER" id="PTHR32322">
    <property type="entry name" value="INNER MEMBRANE TRANSPORTER"/>
    <property type="match status" value="1"/>
</dbReference>
<dbReference type="PANTHER" id="PTHR32322:SF18">
    <property type="entry name" value="S-ADENOSYLMETHIONINE_S-ADENOSYLHOMOCYSTEINE TRANSPORTER"/>
    <property type="match status" value="1"/>
</dbReference>
<feature type="transmembrane region" description="Helical" evidence="6">
    <location>
        <begin position="65"/>
        <end position="82"/>
    </location>
</feature>
<organism evidence="8 9">
    <name type="scientific">Marivirga aurantiaca</name>
    <dbReference type="NCBI Taxonomy" id="2802615"/>
    <lineage>
        <taxon>Bacteria</taxon>
        <taxon>Pseudomonadati</taxon>
        <taxon>Bacteroidota</taxon>
        <taxon>Cytophagia</taxon>
        <taxon>Cytophagales</taxon>
        <taxon>Marivirgaceae</taxon>
        <taxon>Marivirga</taxon>
    </lineage>
</organism>
<feature type="transmembrane region" description="Helical" evidence="6">
    <location>
        <begin position="12"/>
        <end position="30"/>
    </location>
</feature>
<keyword evidence="5 6" id="KW-0472">Membrane</keyword>
<evidence type="ECO:0000256" key="5">
    <source>
        <dbReference type="ARBA" id="ARBA00023136"/>
    </source>
</evidence>
<keyword evidence="2" id="KW-1003">Cell membrane</keyword>
<dbReference type="Proteomes" id="UP000611723">
    <property type="component" value="Unassembled WGS sequence"/>
</dbReference>
<keyword evidence="4 6" id="KW-1133">Transmembrane helix</keyword>
<comment type="caution">
    <text evidence="8">The sequence shown here is derived from an EMBL/GenBank/DDBJ whole genome shotgun (WGS) entry which is preliminary data.</text>
</comment>
<evidence type="ECO:0000313" key="9">
    <source>
        <dbReference type="Proteomes" id="UP000611723"/>
    </source>
</evidence>